<evidence type="ECO:0000256" key="5">
    <source>
        <dbReference type="ARBA" id="ARBA00022725"/>
    </source>
</evidence>
<keyword evidence="4 10" id="KW-0812">Transmembrane</keyword>
<name>A0A9N9MZ34_9CUCU</name>
<evidence type="ECO:0000256" key="2">
    <source>
        <dbReference type="ARBA" id="ARBA00022475"/>
    </source>
</evidence>
<keyword evidence="6 10" id="KW-1133">Transmembrane helix</keyword>
<dbReference type="OrthoDB" id="8185860at2759"/>
<keyword evidence="3 10" id="KW-0716">Sensory transduction</keyword>
<evidence type="ECO:0000256" key="10">
    <source>
        <dbReference type="RuleBase" id="RU351113"/>
    </source>
</evidence>
<comment type="subcellular location">
    <subcellularLocation>
        <location evidence="1 10">Cell membrane</location>
        <topology evidence="1 10">Multi-pass membrane protein</topology>
    </subcellularLocation>
</comment>
<keyword evidence="2" id="KW-1003">Cell membrane</keyword>
<dbReference type="AlphaFoldDB" id="A0A9N9MZ34"/>
<dbReference type="GO" id="GO:0005549">
    <property type="term" value="F:odorant binding"/>
    <property type="evidence" value="ECO:0007669"/>
    <property type="project" value="InterPro"/>
</dbReference>
<dbReference type="InterPro" id="IPR004117">
    <property type="entry name" value="7tm6_olfct_rcpt"/>
</dbReference>
<feature type="transmembrane region" description="Helical" evidence="10">
    <location>
        <begin position="203"/>
        <end position="223"/>
    </location>
</feature>
<accession>A0A9N9MZ34</accession>
<keyword evidence="9 10" id="KW-0807">Transducer</keyword>
<keyword evidence="8 10" id="KW-0675">Receptor</keyword>
<evidence type="ECO:0000313" key="12">
    <source>
        <dbReference type="EMBL" id="CAG9773609.1"/>
    </source>
</evidence>
<proteinExistence type="inferred from homology"/>
<dbReference type="GO" id="GO:0007165">
    <property type="term" value="P:signal transduction"/>
    <property type="evidence" value="ECO:0007669"/>
    <property type="project" value="UniProtKB-KW"/>
</dbReference>
<evidence type="ECO:0000256" key="6">
    <source>
        <dbReference type="ARBA" id="ARBA00022989"/>
    </source>
</evidence>
<dbReference type="EMBL" id="OU892285">
    <property type="protein sequence ID" value="CAG9773609.1"/>
    <property type="molecule type" value="Genomic_DNA"/>
</dbReference>
<feature type="transmembrane region" description="Helical" evidence="10">
    <location>
        <begin position="170"/>
        <end position="191"/>
    </location>
</feature>
<comment type="similarity">
    <text evidence="10">Belongs to the insect chemoreceptor superfamily. Heteromeric odorant receptor channel (TC 1.A.69) family.</text>
</comment>
<dbReference type="PANTHER" id="PTHR21137:SF35">
    <property type="entry name" value="ODORANT RECEPTOR 19A-RELATED"/>
    <property type="match status" value="1"/>
</dbReference>
<evidence type="ECO:0000256" key="4">
    <source>
        <dbReference type="ARBA" id="ARBA00022692"/>
    </source>
</evidence>
<evidence type="ECO:0000256" key="1">
    <source>
        <dbReference type="ARBA" id="ARBA00004651"/>
    </source>
</evidence>
<dbReference type="GO" id="GO:0005886">
    <property type="term" value="C:plasma membrane"/>
    <property type="evidence" value="ECO:0007669"/>
    <property type="project" value="UniProtKB-SubCell"/>
</dbReference>
<evidence type="ECO:0000313" key="13">
    <source>
        <dbReference type="Proteomes" id="UP001152799"/>
    </source>
</evidence>
<keyword evidence="13" id="KW-1185">Reference proteome</keyword>
<evidence type="ECO:0000256" key="8">
    <source>
        <dbReference type="ARBA" id="ARBA00023170"/>
    </source>
</evidence>
<keyword evidence="7 10" id="KW-0472">Membrane</keyword>
<evidence type="ECO:0000256" key="11">
    <source>
        <dbReference type="SAM" id="MobiDB-lite"/>
    </source>
</evidence>
<feature type="transmembrane region" description="Helical" evidence="10">
    <location>
        <begin position="37"/>
        <end position="62"/>
    </location>
</feature>
<feature type="transmembrane region" description="Helical" evidence="10">
    <location>
        <begin position="82"/>
        <end position="112"/>
    </location>
</feature>
<sequence length="405" mass="46627">MTYKREEFFKCIDMLETPSFIAYNDQYNSVLRQLKKLCVGTQVAFVFQCNITLFCLAVWPIWESDKPLPLEFKYFNSGMFYYPFYMFEVIGLYICGYTNFCLDLLSVGFIMISATQLRKLNMKLIDMKKNVQSLPDYSKENSEKFYLEYLKECCIHYSDIEEFSKCLQDCFSIISFIQMVTGCVSICNTLMLLSSLSPISPEAIALICYTISMLAELGLYCWFGNFVYHESLEIVTSCYFSSWYECSPRVRRSLFILMERTKRPIEVKGLSLITLSLDTFISKERVEPPVRNDSFSFESNNSSDHEISNNTNNEIQSDNSDSLENSFQSIEDDQTVEPTSTSSGCNQMPSTSASRTEPMPAAKDKRPQEEEVASQVAPDLGRPKRAVIMPKYLSSYETNFLVQIK</sequence>
<feature type="compositionally biased region" description="Polar residues" evidence="11">
    <location>
        <begin position="336"/>
        <end position="355"/>
    </location>
</feature>
<comment type="caution">
    <text evidence="10">Lacks conserved residue(s) required for the propagation of feature annotation.</text>
</comment>
<evidence type="ECO:0000256" key="7">
    <source>
        <dbReference type="ARBA" id="ARBA00023136"/>
    </source>
</evidence>
<protein>
    <recommendedName>
        <fullName evidence="10">Odorant receptor</fullName>
    </recommendedName>
</protein>
<organism evidence="12 13">
    <name type="scientific">Ceutorhynchus assimilis</name>
    <name type="common">cabbage seed weevil</name>
    <dbReference type="NCBI Taxonomy" id="467358"/>
    <lineage>
        <taxon>Eukaryota</taxon>
        <taxon>Metazoa</taxon>
        <taxon>Ecdysozoa</taxon>
        <taxon>Arthropoda</taxon>
        <taxon>Hexapoda</taxon>
        <taxon>Insecta</taxon>
        <taxon>Pterygota</taxon>
        <taxon>Neoptera</taxon>
        <taxon>Endopterygota</taxon>
        <taxon>Coleoptera</taxon>
        <taxon>Polyphaga</taxon>
        <taxon>Cucujiformia</taxon>
        <taxon>Curculionidae</taxon>
        <taxon>Ceutorhynchinae</taxon>
        <taxon>Ceutorhynchus</taxon>
    </lineage>
</organism>
<dbReference type="Pfam" id="PF02949">
    <property type="entry name" value="7tm_6"/>
    <property type="match status" value="1"/>
</dbReference>
<evidence type="ECO:0000256" key="9">
    <source>
        <dbReference type="ARBA" id="ARBA00023224"/>
    </source>
</evidence>
<reference evidence="12" key="1">
    <citation type="submission" date="2022-01" db="EMBL/GenBank/DDBJ databases">
        <authorList>
            <person name="King R."/>
        </authorList>
    </citation>
    <scope>NUCLEOTIDE SEQUENCE</scope>
</reference>
<dbReference type="GO" id="GO:0004984">
    <property type="term" value="F:olfactory receptor activity"/>
    <property type="evidence" value="ECO:0007669"/>
    <property type="project" value="InterPro"/>
</dbReference>
<dbReference type="PANTHER" id="PTHR21137">
    <property type="entry name" value="ODORANT RECEPTOR"/>
    <property type="match status" value="1"/>
</dbReference>
<evidence type="ECO:0000256" key="3">
    <source>
        <dbReference type="ARBA" id="ARBA00022606"/>
    </source>
</evidence>
<feature type="compositionally biased region" description="Polar residues" evidence="11">
    <location>
        <begin position="308"/>
        <end position="329"/>
    </location>
</feature>
<feature type="compositionally biased region" description="Low complexity" evidence="11">
    <location>
        <begin position="292"/>
        <end position="302"/>
    </location>
</feature>
<gene>
    <name evidence="12" type="ORF">CEUTPL_LOCUS13999</name>
</gene>
<dbReference type="Proteomes" id="UP001152799">
    <property type="component" value="Chromosome 9"/>
</dbReference>
<keyword evidence="5 10" id="KW-0552">Olfaction</keyword>
<feature type="region of interest" description="Disordered" evidence="11">
    <location>
        <begin position="291"/>
        <end position="383"/>
    </location>
</feature>